<evidence type="ECO:0000313" key="2">
    <source>
        <dbReference type="EMBL" id="GAA4503525.1"/>
    </source>
</evidence>
<evidence type="ECO:0008006" key="4">
    <source>
        <dbReference type="Google" id="ProtNLM"/>
    </source>
</evidence>
<feature type="compositionally biased region" description="Basic and acidic residues" evidence="1">
    <location>
        <begin position="1"/>
        <end position="10"/>
    </location>
</feature>
<dbReference type="EMBL" id="BAABHF010000034">
    <property type="protein sequence ID" value="GAA4503525.1"/>
    <property type="molecule type" value="Genomic_DNA"/>
</dbReference>
<name>A0ABP8QK15_9ACTN</name>
<protein>
    <recommendedName>
        <fullName evidence="4">Mutator family transposase</fullName>
    </recommendedName>
</protein>
<evidence type="ECO:0000256" key="1">
    <source>
        <dbReference type="SAM" id="MobiDB-lite"/>
    </source>
</evidence>
<feature type="region of interest" description="Disordered" evidence="1">
    <location>
        <begin position="1"/>
        <end position="30"/>
    </location>
</feature>
<accession>A0ABP8QK15</accession>
<evidence type="ECO:0000313" key="3">
    <source>
        <dbReference type="Proteomes" id="UP001500503"/>
    </source>
</evidence>
<proteinExistence type="predicted"/>
<keyword evidence="3" id="KW-1185">Reference proteome</keyword>
<sequence>MRQHHTDHAAGQEADPGPSPEIRTDDPIDRRTTNRIAVVGFAVADEAMKKEARGRWENPVVNWTAPWKDVRRRIAKEYRMARRALETLMRESGFGEARAVSFPVSIDLLTCWNAILPRRGPAGGGQRHHPRRHRRRR</sequence>
<reference evidence="3" key="1">
    <citation type="journal article" date="2019" name="Int. J. Syst. Evol. Microbiol.">
        <title>The Global Catalogue of Microorganisms (GCM) 10K type strain sequencing project: providing services to taxonomists for standard genome sequencing and annotation.</title>
        <authorList>
            <consortium name="The Broad Institute Genomics Platform"/>
            <consortium name="The Broad Institute Genome Sequencing Center for Infectious Disease"/>
            <person name="Wu L."/>
            <person name="Ma J."/>
        </authorList>
    </citation>
    <scope>NUCLEOTIDE SEQUENCE [LARGE SCALE GENOMIC DNA]</scope>
    <source>
        <strain evidence="3">JCM 17933</strain>
    </source>
</reference>
<comment type="caution">
    <text evidence="2">The sequence shown here is derived from an EMBL/GenBank/DDBJ whole genome shotgun (WGS) entry which is preliminary data.</text>
</comment>
<gene>
    <name evidence="2" type="ORF">GCM10023191_056430</name>
</gene>
<dbReference type="Proteomes" id="UP001500503">
    <property type="component" value="Unassembled WGS sequence"/>
</dbReference>
<organism evidence="2 3">
    <name type="scientific">Actinoallomurus oryzae</name>
    <dbReference type="NCBI Taxonomy" id="502180"/>
    <lineage>
        <taxon>Bacteria</taxon>
        <taxon>Bacillati</taxon>
        <taxon>Actinomycetota</taxon>
        <taxon>Actinomycetes</taxon>
        <taxon>Streptosporangiales</taxon>
        <taxon>Thermomonosporaceae</taxon>
        <taxon>Actinoallomurus</taxon>
    </lineage>
</organism>